<reference evidence="3 4" key="1">
    <citation type="submission" date="2024-11" db="EMBL/GenBank/DDBJ databases">
        <title>Chromosome-level genome assembly of the freshwater bivalve Anodonta woodiana.</title>
        <authorList>
            <person name="Chen X."/>
        </authorList>
    </citation>
    <scope>NUCLEOTIDE SEQUENCE [LARGE SCALE GENOMIC DNA]</scope>
    <source>
        <strain evidence="3">MN2024</strain>
        <tissue evidence="3">Gills</tissue>
    </source>
</reference>
<dbReference type="SMART" id="SM00255">
    <property type="entry name" value="TIR"/>
    <property type="match status" value="1"/>
</dbReference>
<evidence type="ECO:0000259" key="2">
    <source>
        <dbReference type="PROSITE" id="PS50104"/>
    </source>
</evidence>
<keyword evidence="4" id="KW-1185">Reference proteome</keyword>
<evidence type="ECO:0000313" key="4">
    <source>
        <dbReference type="Proteomes" id="UP001634394"/>
    </source>
</evidence>
<evidence type="ECO:0000256" key="1">
    <source>
        <dbReference type="SAM" id="Phobius"/>
    </source>
</evidence>
<keyword evidence="1" id="KW-1133">Transmembrane helix</keyword>
<dbReference type="SUPFAM" id="SSF52200">
    <property type="entry name" value="Toll/Interleukin receptor TIR domain"/>
    <property type="match status" value="1"/>
</dbReference>
<dbReference type="EMBL" id="JBJQND010000017">
    <property type="protein sequence ID" value="KAL3842889.1"/>
    <property type="molecule type" value="Genomic_DNA"/>
</dbReference>
<evidence type="ECO:0000313" key="3">
    <source>
        <dbReference type="EMBL" id="KAL3842889.1"/>
    </source>
</evidence>
<proteinExistence type="predicted"/>
<dbReference type="PANTHER" id="PTHR16253:SF0">
    <property type="entry name" value="TETRATRICOPEPTIDE REPEAT PROTEIN 22"/>
    <property type="match status" value="1"/>
</dbReference>
<dbReference type="InterPro" id="IPR000157">
    <property type="entry name" value="TIR_dom"/>
</dbReference>
<dbReference type="InterPro" id="IPR035897">
    <property type="entry name" value="Toll_tir_struct_dom_sf"/>
</dbReference>
<accession>A0ABD3U0D8</accession>
<keyword evidence="1" id="KW-0472">Membrane</keyword>
<gene>
    <name evidence="3" type="ORF">ACJMK2_020864</name>
</gene>
<dbReference type="PROSITE" id="PS50104">
    <property type="entry name" value="TIR"/>
    <property type="match status" value="1"/>
</dbReference>
<organism evidence="3 4">
    <name type="scientific">Sinanodonta woodiana</name>
    <name type="common">Chinese pond mussel</name>
    <name type="synonym">Anodonta woodiana</name>
    <dbReference type="NCBI Taxonomy" id="1069815"/>
    <lineage>
        <taxon>Eukaryota</taxon>
        <taxon>Metazoa</taxon>
        <taxon>Spiralia</taxon>
        <taxon>Lophotrochozoa</taxon>
        <taxon>Mollusca</taxon>
        <taxon>Bivalvia</taxon>
        <taxon>Autobranchia</taxon>
        <taxon>Heteroconchia</taxon>
        <taxon>Palaeoheterodonta</taxon>
        <taxon>Unionida</taxon>
        <taxon>Unionoidea</taxon>
        <taxon>Unionidae</taxon>
        <taxon>Unioninae</taxon>
        <taxon>Sinanodonta</taxon>
    </lineage>
</organism>
<sequence>MEVKVVINGKLVETAAVPEEHHTDHKVDRRPLLESKKYHVFVCYRDIPYDKLWAKEFVKKLENDFGFICLDHERDFLAGSKVIDNIKYGIMNSEKVVCVLSKEGLDSGYLGLETEMAYKEAIDRRENLLIPVLLDDCEIPDELKLLTYIDARKEISERTWWPKLIAAIEAKAELSFFKGRKEEERKDKSEHRPTNHLQQLCSLGTTFICTQCSIKKSSNYIPNELASMDAAVQETIKHINKDLLDAPIIKCKQRCSCICTGLLILFVLFFLSALAFTIVLIIDCAIAQILRRQQCLLVLSCWVIIEISIGICFTLGCRRYYKVPRSIDQKIAEYNSDMIKNGLLITLVCTRRWRCASILFYKASVDTCKEYIIFHLREDRKLEREKFVNISETEAQTFVDDVPILTQSGNEDLAQATKTLRCRDDTLVDTSEMRATQIADDVPLLDLADNDQLDQLTEVYPHNVGQIQKDDDQGSTIVNLSDQENRPQQLIQNLQFPQTSDLGNIENEAMRLLLVYAHEYLRQVFNGKMKNPKEDRHIPDCMCLCQYIEKTNKKFRKLVGKNKMIHAKDSSIEHNTTKRLDAFRL</sequence>
<feature type="transmembrane region" description="Helical" evidence="1">
    <location>
        <begin position="261"/>
        <end position="282"/>
    </location>
</feature>
<dbReference type="PANTHER" id="PTHR16253">
    <property type="entry name" value="TETRATRICOPEPTIDE REPEAT PROTEIN 22"/>
    <property type="match status" value="1"/>
</dbReference>
<protein>
    <recommendedName>
        <fullName evidence="2">TIR domain-containing protein</fullName>
    </recommendedName>
</protein>
<feature type="domain" description="TIR" evidence="2">
    <location>
        <begin position="36"/>
        <end position="197"/>
    </location>
</feature>
<name>A0ABD3U0D8_SINWO</name>
<dbReference type="Pfam" id="PF13676">
    <property type="entry name" value="TIR_2"/>
    <property type="match status" value="1"/>
</dbReference>
<comment type="caution">
    <text evidence="3">The sequence shown here is derived from an EMBL/GenBank/DDBJ whole genome shotgun (WGS) entry which is preliminary data.</text>
</comment>
<dbReference type="AlphaFoldDB" id="A0ABD3U0D8"/>
<dbReference type="Gene3D" id="3.40.50.10140">
    <property type="entry name" value="Toll/interleukin-1 receptor homology (TIR) domain"/>
    <property type="match status" value="1"/>
</dbReference>
<dbReference type="InterPro" id="IPR042342">
    <property type="entry name" value="TTC22"/>
</dbReference>
<feature type="transmembrane region" description="Helical" evidence="1">
    <location>
        <begin position="294"/>
        <end position="316"/>
    </location>
</feature>
<keyword evidence="1" id="KW-0812">Transmembrane</keyword>
<dbReference type="Proteomes" id="UP001634394">
    <property type="component" value="Unassembled WGS sequence"/>
</dbReference>